<dbReference type="RefSeq" id="WP_184927133.1">
    <property type="nucleotide sequence ID" value="NZ_JACHJD010000057.1"/>
</dbReference>
<dbReference type="GO" id="GO:0016779">
    <property type="term" value="F:nucleotidyltransferase activity"/>
    <property type="evidence" value="ECO:0007669"/>
    <property type="project" value="UniProtKB-KW"/>
</dbReference>
<gene>
    <name evidence="1" type="ORF">FHS40_009153</name>
</gene>
<dbReference type="AlphaFoldDB" id="A0A7W8F027"/>
<name>A0A7W8F027_STRST</name>
<sequence>MALLAKAAPDLPDPVLDHGHLAEEPARAYDALRETLVDAQLLVDHCQTLLRHRYGDDYAVIEAAPLLDAGALDNDGKILTILLSRLGTPLRAFDRWPLWKELGTKLDIEPMRAADSG</sequence>
<accession>A0A7W8F027</accession>
<dbReference type="Proteomes" id="UP000549009">
    <property type="component" value="Unassembled WGS sequence"/>
</dbReference>
<comment type="caution">
    <text evidence="1">The sequence shown here is derived from an EMBL/GenBank/DDBJ whole genome shotgun (WGS) entry which is preliminary data.</text>
</comment>
<keyword evidence="1" id="KW-0548">Nucleotidyltransferase</keyword>
<evidence type="ECO:0000313" key="1">
    <source>
        <dbReference type="EMBL" id="MBB5110023.1"/>
    </source>
</evidence>
<evidence type="ECO:0000313" key="2">
    <source>
        <dbReference type="Proteomes" id="UP000549009"/>
    </source>
</evidence>
<organism evidence="1 2">
    <name type="scientific">Streptomyces spectabilis</name>
    <dbReference type="NCBI Taxonomy" id="68270"/>
    <lineage>
        <taxon>Bacteria</taxon>
        <taxon>Bacillati</taxon>
        <taxon>Actinomycetota</taxon>
        <taxon>Actinomycetes</taxon>
        <taxon>Kitasatosporales</taxon>
        <taxon>Streptomycetaceae</taxon>
        <taxon>Streptomyces</taxon>
    </lineage>
</organism>
<protein>
    <submittedName>
        <fullName evidence="1">Molybdopterin/thiamine biosynthesis adenylyltransferase</fullName>
    </submittedName>
</protein>
<keyword evidence="2" id="KW-1185">Reference proteome</keyword>
<dbReference type="EMBL" id="JACHJD010000057">
    <property type="protein sequence ID" value="MBB5110023.1"/>
    <property type="molecule type" value="Genomic_DNA"/>
</dbReference>
<reference evidence="1 2" key="1">
    <citation type="submission" date="2020-08" db="EMBL/GenBank/DDBJ databases">
        <title>Genomic Encyclopedia of Type Strains, Phase III (KMG-III): the genomes of soil and plant-associated and newly described type strains.</title>
        <authorList>
            <person name="Whitman W."/>
        </authorList>
    </citation>
    <scope>NUCLEOTIDE SEQUENCE [LARGE SCALE GENOMIC DNA]</scope>
    <source>
        <strain evidence="1 2">CECT 3146</strain>
    </source>
</reference>
<proteinExistence type="predicted"/>
<keyword evidence="1" id="KW-0808">Transferase</keyword>